<organism evidence="1 2">
    <name type="scientific">Canavalia gladiata</name>
    <name type="common">Sword bean</name>
    <name type="synonym">Dolichos gladiatus</name>
    <dbReference type="NCBI Taxonomy" id="3824"/>
    <lineage>
        <taxon>Eukaryota</taxon>
        <taxon>Viridiplantae</taxon>
        <taxon>Streptophyta</taxon>
        <taxon>Embryophyta</taxon>
        <taxon>Tracheophyta</taxon>
        <taxon>Spermatophyta</taxon>
        <taxon>Magnoliopsida</taxon>
        <taxon>eudicotyledons</taxon>
        <taxon>Gunneridae</taxon>
        <taxon>Pentapetalae</taxon>
        <taxon>rosids</taxon>
        <taxon>fabids</taxon>
        <taxon>Fabales</taxon>
        <taxon>Fabaceae</taxon>
        <taxon>Papilionoideae</taxon>
        <taxon>50 kb inversion clade</taxon>
        <taxon>NPAAA clade</taxon>
        <taxon>indigoferoid/millettioid clade</taxon>
        <taxon>Phaseoleae</taxon>
        <taxon>Canavalia</taxon>
    </lineage>
</organism>
<dbReference type="AlphaFoldDB" id="A0AAN9PSN6"/>
<dbReference type="EMBL" id="JAYMYQ010000010">
    <property type="protein sequence ID" value="KAK7308627.1"/>
    <property type="molecule type" value="Genomic_DNA"/>
</dbReference>
<name>A0AAN9PSN6_CANGL</name>
<reference evidence="1 2" key="1">
    <citation type="submission" date="2024-01" db="EMBL/GenBank/DDBJ databases">
        <title>The genomes of 5 underutilized Papilionoideae crops provide insights into root nodulation and disease resistanc.</title>
        <authorList>
            <person name="Jiang F."/>
        </authorList>
    </citation>
    <scope>NUCLEOTIDE SEQUENCE [LARGE SCALE GENOMIC DNA]</scope>
    <source>
        <strain evidence="1">LVBAO_FW01</strain>
        <tissue evidence="1">Leaves</tissue>
    </source>
</reference>
<evidence type="ECO:0000313" key="2">
    <source>
        <dbReference type="Proteomes" id="UP001367508"/>
    </source>
</evidence>
<protein>
    <recommendedName>
        <fullName evidence="3">Pentatricopeptide repeat-containing protein</fullName>
    </recommendedName>
</protein>
<keyword evidence="2" id="KW-1185">Reference proteome</keyword>
<comment type="caution">
    <text evidence="1">The sequence shown here is derived from an EMBL/GenBank/DDBJ whole genome shotgun (WGS) entry which is preliminary data.</text>
</comment>
<gene>
    <name evidence="1" type="ORF">VNO77_42246</name>
</gene>
<accession>A0AAN9PSN6</accession>
<dbReference type="Proteomes" id="UP001367508">
    <property type="component" value="Unassembled WGS sequence"/>
</dbReference>
<evidence type="ECO:0000313" key="1">
    <source>
        <dbReference type="EMBL" id="KAK7308627.1"/>
    </source>
</evidence>
<evidence type="ECO:0008006" key="3">
    <source>
        <dbReference type="Google" id="ProtNLM"/>
    </source>
</evidence>
<sequence>MPDVLLLGESVLVGKRAGFLNISSCLDVAYLQLLAHRLCKCYPRSELRASQLLKFIRRGIIHACISIGQLCKAHSILDEMNALGGSVGLGVY</sequence>
<proteinExistence type="predicted"/>